<proteinExistence type="predicted"/>
<dbReference type="Proteomes" id="UP001310248">
    <property type="component" value="Unassembled WGS sequence"/>
</dbReference>
<name>A0ABU7G593_9ALTE</name>
<comment type="caution">
    <text evidence="2">The sequence shown here is derived from an EMBL/GenBank/DDBJ whole genome shotgun (WGS) entry which is preliminary data.</text>
</comment>
<protein>
    <submittedName>
        <fullName evidence="2">Uncharacterized protein</fullName>
    </submittedName>
</protein>
<dbReference type="RefSeq" id="WP_329775666.1">
    <property type="nucleotide sequence ID" value="NZ_JAYDYW010000008.1"/>
</dbReference>
<evidence type="ECO:0000256" key="1">
    <source>
        <dbReference type="SAM" id="SignalP"/>
    </source>
</evidence>
<feature type="chain" id="PRO_5047220631" evidence="1">
    <location>
        <begin position="22"/>
        <end position="111"/>
    </location>
</feature>
<keyword evidence="1" id="KW-0732">Signal</keyword>
<sequence>MKLWTSLLISSIALTSLNAAAVESAEHASQGVKYSALGASNGGQASVEVATTAVAVPITAVTVPIGLSVVLGGGDSDAAEDSAFSALKTADAINKSSPFAIGEEIIIGSSN</sequence>
<reference evidence="3" key="1">
    <citation type="submission" date="2023-07" db="EMBL/GenBank/DDBJ databases">
        <title>Draft genome sequence of Agarivorans aestuarii strain ZMCS4, a CAZymes producing bacteria isolated from the marine brown algae Clodostephus spongiosus.</title>
        <authorList>
            <person name="Lorente B."/>
            <person name="Cabral C."/>
            <person name="Frias J."/>
            <person name="Faria J."/>
            <person name="Toubarro D."/>
        </authorList>
    </citation>
    <scope>NUCLEOTIDE SEQUENCE [LARGE SCALE GENOMIC DNA]</scope>
    <source>
        <strain evidence="3">ZMCS4</strain>
    </source>
</reference>
<accession>A0ABU7G593</accession>
<keyword evidence="3" id="KW-1185">Reference proteome</keyword>
<feature type="signal peptide" evidence="1">
    <location>
        <begin position="1"/>
        <end position="21"/>
    </location>
</feature>
<gene>
    <name evidence="2" type="ORF">SNR37_004021</name>
</gene>
<organism evidence="2 3">
    <name type="scientific">Agarivorans aestuarii</name>
    <dbReference type="NCBI Taxonomy" id="1563703"/>
    <lineage>
        <taxon>Bacteria</taxon>
        <taxon>Pseudomonadati</taxon>
        <taxon>Pseudomonadota</taxon>
        <taxon>Gammaproteobacteria</taxon>
        <taxon>Alteromonadales</taxon>
        <taxon>Alteromonadaceae</taxon>
        <taxon>Agarivorans</taxon>
    </lineage>
</organism>
<reference evidence="2 3" key="2">
    <citation type="submission" date="2023-12" db="EMBL/GenBank/DDBJ databases">
        <authorList>
            <consortium name="Cladostephus spongiosus"/>
            <person name="Lorente B."/>
            <person name="Cabral C."/>
            <person name="Frias J."/>
            <person name="Faria J."/>
            <person name="Toubarro D."/>
        </authorList>
    </citation>
    <scope>NUCLEOTIDE SEQUENCE [LARGE SCALE GENOMIC DNA]</scope>
    <source>
        <strain evidence="2 3">ZMCS4</strain>
    </source>
</reference>
<evidence type="ECO:0000313" key="2">
    <source>
        <dbReference type="EMBL" id="MEE1674578.1"/>
    </source>
</evidence>
<dbReference type="EMBL" id="JAYDYW010000008">
    <property type="protein sequence ID" value="MEE1674578.1"/>
    <property type="molecule type" value="Genomic_DNA"/>
</dbReference>
<evidence type="ECO:0000313" key="3">
    <source>
        <dbReference type="Proteomes" id="UP001310248"/>
    </source>
</evidence>